<keyword evidence="1" id="KW-0472">Membrane</keyword>
<organism evidence="2 3">
    <name type="scientific">Phocaeicola dorei DSM 17855</name>
    <dbReference type="NCBI Taxonomy" id="483217"/>
    <lineage>
        <taxon>Bacteria</taxon>
        <taxon>Pseudomonadati</taxon>
        <taxon>Bacteroidota</taxon>
        <taxon>Bacteroidia</taxon>
        <taxon>Bacteroidales</taxon>
        <taxon>Bacteroidaceae</taxon>
        <taxon>Phocaeicola</taxon>
    </lineage>
</organism>
<evidence type="ECO:0000256" key="1">
    <source>
        <dbReference type="SAM" id="Phobius"/>
    </source>
</evidence>
<dbReference type="HOGENOM" id="CLU_3022254_0_0_10"/>
<accession>B6VVE6</accession>
<evidence type="ECO:0000313" key="3">
    <source>
        <dbReference type="Proteomes" id="UP000004849"/>
    </source>
</evidence>
<evidence type="ECO:0000313" key="2">
    <source>
        <dbReference type="EMBL" id="EEB26232.1"/>
    </source>
</evidence>
<sequence>MQPALPFHRIFLLYYFSEFFFKIDIIIGFDRFLTPSCRIIIPCYYRNQLLLQCYQ</sequence>
<feature type="transmembrane region" description="Helical" evidence="1">
    <location>
        <begin position="12"/>
        <end position="29"/>
    </location>
</feature>
<proteinExistence type="predicted"/>
<dbReference type="AlphaFoldDB" id="B6VVE6"/>
<dbReference type="EMBL" id="ABWZ01000025">
    <property type="protein sequence ID" value="EEB26232.1"/>
    <property type="molecule type" value="Genomic_DNA"/>
</dbReference>
<reference evidence="2 3" key="1">
    <citation type="submission" date="2008-10" db="EMBL/GenBank/DDBJ databases">
        <title>Draft genome sequence of Bacteroides dorei (DSM 17855).</title>
        <authorList>
            <person name="Sudarsanam P."/>
            <person name="Ley R."/>
            <person name="Guruge J."/>
            <person name="Turnbaugh P.J."/>
            <person name="Mahowald M."/>
            <person name="Liep D."/>
            <person name="Gordon J."/>
        </authorList>
    </citation>
    <scope>NUCLEOTIDE SEQUENCE [LARGE SCALE GENOMIC DNA]</scope>
    <source>
        <strain evidence="2 3">DSM 17855</strain>
    </source>
</reference>
<keyword evidence="1" id="KW-1133">Transmembrane helix</keyword>
<dbReference type="Proteomes" id="UP000004849">
    <property type="component" value="Unassembled WGS sequence"/>
</dbReference>
<gene>
    <name evidence="2" type="ORF">BACDOR_01254</name>
</gene>
<protein>
    <submittedName>
        <fullName evidence="2">Uncharacterized protein</fullName>
    </submittedName>
</protein>
<name>B6VVE6_9BACT</name>
<reference evidence="2 3" key="2">
    <citation type="submission" date="2008-10" db="EMBL/GenBank/DDBJ databases">
        <authorList>
            <person name="Fulton L."/>
            <person name="Clifton S."/>
            <person name="Fulton B."/>
            <person name="Xu J."/>
            <person name="Minx P."/>
            <person name="Pepin K.H."/>
            <person name="Johnson M."/>
            <person name="Thiruvilangam P."/>
            <person name="Bhonagiri V."/>
            <person name="Nash W.E."/>
            <person name="Mardis E.R."/>
            <person name="Wilson R.K."/>
        </authorList>
    </citation>
    <scope>NUCLEOTIDE SEQUENCE [LARGE SCALE GENOMIC DNA]</scope>
    <source>
        <strain evidence="2 3">DSM 17855</strain>
    </source>
</reference>
<keyword evidence="1" id="KW-0812">Transmembrane</keyword>